<keyword evidence="9" id="KW-1185">Reference proteome</keyword>
<dbReference type="PROSITE" id="PS51257">
    <property type="entry name" value="PROKAR_LIPOPROTEIN"/>
    <property type="match status" value="1"/>
</dbReference>
<dbReference type="Gene3D" id="3.10.105.10">
    <property type="entry name" value="Dipeptide-binding Protein, Domain 3"/>
    <property type="match status" value="1"/>
</dbReference>
<keyword evidence="5" id="KW-0653">Protein transport</keyword>
<dbReference type="GO" id="GO:1904680">
    <property type="term" value="F:peptide transmembrane transporter activity"/>
    <property type="evidence" value="ECO:0007669"/>
    <property type="project" value="TreeGrafter"/>
</dbReference>
<evidence type="ECO:0000259" key="7">
    <source>
        <dbReference type="Pfam" id="PF00496"/>
    </source>
</evidence>
<dbReference type="FunFam" id="3.90.76.10:FF:000001">
    <property type="entry name" value="Oligopeptide ABC transporter substrate-binding protein"/>
    <property type="match status" value="1"/>
</dbReference>
<dbReference type="GO" id="GO:0030288">
    <property type="term" value="C:outer membrane-bounded periplasmic space"/>
    <property type="evidence" value="ECO:0007669"/>
    <property type="project" value="UniProtKB-ARBA"/>
</dbReference>
<protein>
    <submittedName>
        <fullName evidence="8">Peptide ABC transporter substrate-binding protein</fullName>
    </submittedName>
</protein>
<dbReference type="AlphaFoldDB" id="A0A4U0F7T1"/>
<sequence length="545" mass="60124">MKLRKIFSTALVISLIGASLAACGGKSGSGKDELVSNYRADPPALDVSIAESSAAFTLLGAISEGLYRLDKDMKPQPALAADFPKVSDDGLVYTIKLRDGITWSDGTPVTANDFVYSFQRTLDPNTKATYAFVVAWIKGGEAIMSAKDNAAIEEAKKNLGAKAIDEKTLEITLDHPVPFFTSMLSFLTFYPQKKDFVDPLGDKSGADADKVIGAGPFKLTKWEHDQTLVLEKNDKYWDKDNVKLKKITLNVVKDTGTGLNLYETGATDVAEVKGDQMAAYKGKPDLQIRSELVNGYLNFQFKKVPAFANKKVREAFSMAIDRQGLVDTALRNGSVAATGYVPNGNLDGNGEEFRKLAGDLAPKFDPAKAKQLLAEGLAEAGISSMPKLSIIGDDNENDKKILEFVVSQWKENLGVTVEASPMPHKNRLEKELAKEYQIVSTRWGADYNDPMTWLDMYLKGGPFNTQDWEGPENDKYTELVKAASTEQDLKKRSDMLVEAEKILMGEAAVTPIYFRSTPFVVNPKLKDMIMPPYGPDFEWKWAHFE</sequence>
<dbReference type="SUPFAM" id="SSF53850">
    <property type="entry name" value="Periplasmic binding protein-like II"/>
    <property type="match status" value="1"/>
</dbReference>
<feature type="signal peptide" evidence="6">
    <location>
        <begin position="1"/>
        <end position="21"/>
    </location>
</feature>
<evidence type="ECO:0000256" key="5">
    <source>
        <dbReference type="ARBA" id="ARBA00022856"/>
    </source>
</evidence>
<evidence type="ECO:0000256" key="1">
    <source>
        <dbReference type="ARBA" id="ARBA00004196"/>
    </source>
</evidence>
<accession>A0A4U0F7T1</accession>
<evidence type="ECO:0000313" key="8">
    <source>
        <dbReference type="EMBL" id="TJY40756.1"/>
    </source>
</evidence>
<evidence type="ECO:0000313" key="9">
    <source>
        <dbReference type="Proteomes" id="UP000309673"/>
    </source>
</evidence>
<dbReference type="Proteomes" id="UP000309673">
    <property type="component" value="Unassembled WGS sequence"/>
</dbReference>
<dbReference type="InterPro" id="IPR039424">
    <property type="entry name" value="SBP_5"/>
</dbReference>
<keyword evidence="4 6" id="KW-0732">Signal</keyword>
<comment type="similarity">
    <text evidence="2">Belongs to the bacterial solute-binding protein 5 family.</text>
</comment>
<dbReference type="FunFam" id="3.10.105.10:FF:000001">
    <property type="entry name" value="Oligopeptide ABC transporter, oligopeptide-binding protein"/>
    <property type="match status" value="1"/>
</dbReference>
<gene>
    <name evidence="8" type="ORF">E5161_16555</name>
</gene>
<dbReference type="PANTHER" id="PTHR30290">
    <property type="entry name" value="PERIPLASMIC BINDING COMPONENT OF ABC TRANSPORTER"/>
    <property type="match status" value="1"/>
</dbReference>
<proteinExistence type="inferred from homology"/>
<organism evidence="8 9">
    <name type="scientific">Cohnella pontilimi</name>
    <dbReference type="NCBI Taxonomy" id="2564100"/>
    <lineage>
        <taxon>Bacteria</taxon>
        <taxon>Bacillati</taxon>
        <taxon>Bacillota</taxon>
        <taxon>Bacilli</taxon>
        <taxon>Bacillales</taxon>
        <taxon>Paenibacillaceae</taxon>
        <taxon>Cohnella</taxon>
    </lineage>
</organism>
<evidence type="ECO:0000256" key="3">
    <source>
        <dbReference type="ARBA" id="ARBA00022448"/>
    </source>
</evidence>
<dbReference type="OrthoDB" id="9801912at2"/>
<dbReference type="InterPro" id="IPR030678">
    <property type="entry name" value="Peptide/Ni-bd"/>
</dbReference>
<dbReference type="Gene3D" id="3.90.76.10">
    <property type="entry name" value="Dipeptide-binding Protein, Domain 1"/>
    <property type="match status" value="1"/>
</dbReference>
<evidence type="ECO:0000256" key="4">
    <source>
        <dbReference type="ARBA" id="ARBA00022729"/>
    </source>
</evidence>
<dbReference type="GO" id="GO:0043190">
    <property type="term" value="C:ATP-binding cassette (ABC) transporter complex"/>
    <property type="evidence" value="ECO:0007669"/>
    <property type="project" value="InterPro"/>
</dbReference>
<comment type="subcellular location">
    <subcellularLocation>
        <location evidence="1">Cell envelope</location>
    </subcellularLocation>
</comment>
<dbReference type="GO" id="GO:0015833">
    <property type="term" value="P:peptide transport"/>
    <property type="evidence" value="ECO:0007669"/>
    <property type="project" value="UniProtKB-KW"/>
</dbReference>
<dbReference type="Pfam" id="PF00496">
    <property type="entry name" value="SBP_bac_5"/>
    <property type="match status" value="1"/>
</dbReference>
<name>A0A4U0F7T1_9BACL</name>
<comment type="caution">
    <text evidence="8">The sequence shown here is derived from an EMBL/GenBank/DDBJ whole genome shotgun (WGS) entry which is preliminary data.</text>
</comment>
<evidence type="ECO:0000256" key="6">
    <source>
        <dbReference type="SAM" id="SignalP"/>
    </source>
</evidence>
<dbReference type="CDD" id="cd08504">
    <property type="entry name" value="PBP2_OppA"/>
    <property type="match status" value="1"/>
</dbReference>
<dbReference type="PANTHER" id="PTHR30290:SF10">
    <property type="entry name" value="PERIPLASMIC OLIGOPEPTIDE-BINDING PROTEIN-RELATED"/>
    <property type="match status" value="1"/>
</dbReference>
<feature type="chain" id="PRO_5020339969" evidence="6">
    <location>
        <begin position="22"/>
        <end position="545"/>
    </location>
</feature>
<evidence type="ECO:0000256" key="2">
    <source>
        <dbReference type="ARBA" id="ARBA00005695"/>
    </source>
</evidence>
<keyword evidence="3" id="KW-0813">Transport</keyword>
<dbReference type="PIRSF" id="PIRSF002741">
    <property type="entry name" value="MppA"/>
    <property type="match status" value="1"/>
</dbReference>
<dbReference type="EMBL" id="SUPK01000008">
    <property type="protein sequence ID" value="TJY40756.1"/>
    <property type="molecule type" value="Genomic_DNA"/>
</dbReference>
<feature type="domain" description="Solute-binding protein family 5" evidence="7">
    <location>
        <begin position="74"/>
        <end position="463"/>
    </location>
</feature>
<keyword evidence="5" id="KW-0571">Peptide transport</keyword>
<dbReference type="Gene3D" id="3.40.190.10">
    <property type="entry name" value="Periplasmic binding protein-like II"/>
    <property type="match status" value="1"/>
</dbReference>
<reference evidence="8 9" key="1">
    <citation type="submission" date="2019-04" db="EMBL/GenBank/DDBJ databases">
        <title>Cohnella sp. nov., isolated from soil.</title>
        <authorList>
            <person name="Kim W."/>
        </authorList>
    </citation>
    <scope>NUCLEOTIDE SEQUENCE [LARGE SCALE GENOMIC DNA]</scope>
    <source>
        <strain evidence="8 9">CAU 1483</strain>
    </source>
</reference>
<dbReference type="InterPro" id="IPR000914">
    <property type="entry name" value="SBP_5_dom"/>
</dbReference>
<dbReference type="RefSeq" id="WP_136778946.1">
    <property type="nucleotide sequence ID" value="NZ_SUPK01000008.1"/>
</dbReference>